<dbReference type="OrthoDB" id="2142683at2759"/>
<dbReference type="SUPFAM" id="SSF56436">
    <property type="entry name" value="C-type lectin-like"/>
    <property type="match status" value="1"/>
</dbReference>
<accession>A0A423SL56</accession>
<dbReference type="InterPro" id="IPR016186">
    <property type="entry name" value="C-type_lectin-like/link_sf"/>
</dbReference>
<dbReference type="EMBL" id="QCYY01003159">
    <property type="protein sequence ID" value="ROT64978.1"/>
    <property type="molecule type" value="Genomic_DNA"/>
</dbReference>
<evidence type="ECO:0000259" key="1">
    <source>
        <dbReference type="PROSITE" id="PS50041"/>
    </source>
</evidence>
<protein>
    <submittedName>
        <fullName evidence="2">Lectin D</fullName>
    </submittedName>
</protein>
<reference evidence="2 3" key="1">
    <citation type="submission" date="2018-04" db="EMBL/GenBank/DDBJ databases">
        <authorList>
            <person name="Zhang X."/>
            <person name="Yuan J."/>
            <person name="Li F."/>
            <person name="Xiang J."/>
        </authorList>
    </citation>
    <scope>NUCLEOTIDE SEQUENCE [LARGE SCALE GENOMIC DNA]</scope>
    <source>
        <tissue evidence="2">Muscle</tissue>
    </source>
</reference>
<dbReference type="InterPro" id="IPR001304">
    <property type="entry name" value="C-type_lectin-like"/>
</dbReference>
<keyword evidence="3" id="KW-1185">Reference proteome</keyword>
<dbReference type="Gene3D" id="3.10.100.10">
    <property type="entry name" value="Mannose-Binding Protein A, subunit A"/>
    <property type="match status" value="1"/>
</dbReference>
<dbReference type="CDD" id="cd00037">
    <property type="entry name" value="CLECT"/>
    <property type="match status" value="1"/>
</dbReference>
<dbReference type="AlphaFoldDB" id="A0A423SL56"/>
<sequence>MLMSDRIECLVSVAEYRFPDVASPSQLHNAVYQGGFYQVSSSTACVFAEHSWLRSHSVRPVKAVACNSPYIEIGGRCLMVDSVTKGTWADMRGICQLLNGDLVKIDSLEIMSAIVEYIKNSDFPDSSFWVGANDEGNEGAWTWPDGTPVIMGFPLWDQCTSQQPDGDQNQNCAIMAAESCFFLHDVLCDSQYYGICEGQ</sequence>
<gene>
    <name evidence="2" type="ORF">C7M84_017068</name>
</gene>
<organism evidence="2 3">
    <name type="scientific">Penaeus vannamei</name>
    <name type="common">Whiteleg shrimp</name>
    <name type="synonym">Litopenaeus vannamei</name>
    <dbReference type="NCBI Taxonomy" id="6689"/>
    <lineage>
        <taxon>Eukaryota</taxon>
        <taxon>Metazoa</taxon>
        <taxon>Ecdysozoa</taxon>
        <taxon>Arthropoda</taxon>
        <taxon>Crustacea</taxon>
        <taxon>Multicrustacea</taxon>
        <taxon>Malacostraca</taxon>
        <taxon>Eumalacostraca</taxon>
        <taxon>Eucarida</taxon>
        <taxon>Decapoda</taxon>
        <taxon>Dendrobranchiata</taxon>
        <taxon>Penaeoidea</taxon>
        <taxon>Penaeidae</taxon>
        <taxon>Penaeus</taxon>
    </lineage>
</organism>
<name>A0A423SL56_PENVA</name>
<dbReference type="PROSITE" id="PS50041">
    <property type="entry name" value="C_TYPE_LECTIN_2"/>
    <property type="match status" value="1"/>
</dbReference>
<reference evidence="2 3" key="2">
    <citation type="submission" date="2019-01" db="EMBL/GenBank/DDBJ databases">
        <title>The decoding of complex shrimp genome reveals the adaptation for benthos swimmer, frequently molting mechanism and breeding impact on genome.</title>
        <authorList>
            <person name="Sun Y."/>
            <person name="Gao Y."/>
            <person name="Yu Y."/>
        </authorList>
    </citation>
    <scope>NUCLEOTIDE SEQUENCE [LARGE SCALE GENOMIC DNA]</scope>
    <source>
        <tissue evidence="2">Muscle</tissue>
    </source>
</reference>
<comment type="caution">
    <text evidence="2">The sequence shown here is derived from an EMBL/GenBank/DDBJ whole genome shotgun (WGS) entry which is preliminary data.</text>
</comment>
<dbReference type="PANTHER" id="PTHR22803">
    <property type="entry name" value="MANNOSE, PHOSPHOLIPASE, LECTIN RECEPTOR RELATED"/>
    <property type="match status" value="1"/>
</dbReference>
<dbReference type="InterPro" id="IPR016187">
    <property type="entry name" value="CTDL_fold"/>
</dbReference>
<feature type="domain" description="C-type lectin" evidence="1">
    <location>
        <begin position="73"/>
        <end position="197"/>
    </location>
</feature>
<proteinExistence type="predicted"/>
<dbReference type="InterPro" id="IPR050111">
    <property type="entry name" value="C-type_lectin/snaclec_domain"/>
</dbReference>
<evidence type="ECO:0000313" key="3">
    <source>
        <dbReference type="Proteomes" id="UP000283509"/>
    </source>
</evidence>
<evidence type="ECO:0000313" key="2">
    <source>
        <dbReference type="EMBL" id="ROT64978.1"/>
    </source>
</evidence>
<dbReference type="SMART" id="SM00034">
    <property type="entry name" value="CLECT"/>
    <property type="match status" value="1"/>
</dbReference>
<dbReference type="Proteomes" id="UP000283509">
    <property type="component" value="Unassembled WGS sequence"/>
</dbReference>
<dbReference type="Pfam" id="PF00059">
    <property type="entry name" value="Lectin_C"/>
    <property type="match status" value="1"/>
</dbReference>